<evidence type="ECO:0000256" key="4">
    <source>
        <dbReference type="ARBA" id="ARBA00023015"/>
    </source>
</evidence>
<dbReference type="PANTHER" id="PTHR12144">
    <property type="entry name" value="NEGATIVE ELONGATION FACTOR D"/>
    <property type="match status" value="1"/>
</dbReference>
<comment type="subcellular location">
    <subcellularLocation>
        <location evidence="1">Nucleus</location>
    </subcellularLocation>
</comment>
<dbReference type="Pfam" id="PF04858">
    <property type="entry name" value="TH1"/>
    <property type="match status" value="1"/>
</dbReference>
<evidence type="ECO:0000256" key="6">
    <source>
        <dbReference type="ARBA" id="ARBA00023242"/>
    </source>
</evidence>
<dbReference type="GO" id="GO:0032021">
    <property type="term" value="C:NELF complex"/>
    <property type="evidence" value="ECO:0007669"/>
    <property type="project" value="TreeGrafter"/>
</dbReference>
<dbReference type="AlphaFoldDB" id="A0A913X2D4"/>
<evidence type="ECO:0000256" key="7">
    <source>
        <dbReference type="SAM" id="MobiDB-lite"/>
    </source>
</evidence>
<dbReference type="GO" id="GO:0034244">
    <property type="term" value="P:negative regulation of transcription elongation by RNA polymerase II"/>
    <property type="evidence" value="ECO:0007669"/>
    <property type="project" value="TreeGrafter"/>
</dbReference>
<dbReference type="GO" id="GO:0003723">
    <property type="term" value="F:RNA binding"/>
    <property type="evidence" value="ECO:0007669"/>
    <property type="project" value="TreeGrafter"/>
</dbReference>
<evidence type="ECO:0000256" key="2">
    <source>
        <dbReference type="ARBA" id="ARBA00005726"/>
    </source>
</evidence>
<evidence type="ECO:0000313" key="8">
    <source>
        <dbReference type="EnsemblMetazoa" id="XP_020897834.1"/>
    </source>
</evidence>
<dbReference type="KEGG" id="epa:110236636"/>
<accession>A0A913X2D4</accession>
<evidence type="ECO:0000256" key="5">
    <source>
        <dbReference type="ARBA" id="ARBA00023163"/>
    </source>
</evidence>
<evidence type="ECO:0000313" key="9">
    <source>
        <dbReference type="Proteomes" id="UP000887567"/>
    </source>
</evidence>
<feature type="region of interest" description="Disordered" evidence="7">
    <location>
        <begin position="1"/>
        <end position="25"/>
    </location>
</feature>
<dbReference type="InterPro" id="IPR006942">
    <property type="entry name" value="TH1"/>
</dbReference>
<name>A0A913X2D4_EXADI</name>
<proteinExistence type="inferred from homology"/>
<keyword evidence="5" id="KW-0804">Transcription</keyword>
<evidence type="ECO:0008006" key="10">
    <source>
        <dbReference type="Google" id="ProtNLM"/>
    </source>
</evidence>
<dbReference type="EnsemblMetazoa" id="XM_021042175.1">
    <property type="protein sequence ID" value="XP_020897834.1"/>
    <property type="gene ID" value="LOC110236636"/>
</dbReference>
<protein>
    <recommendedName>
        <fullName evidence="10">Negative elongation factor D</fullName>
    </recommendedName>
</protein>
<keyword evidence="3" id="KW-0678">Repressor</keyword>
<organism evidence="8 9">
    <name type="scientific">Exaiptasia diaphana</name>
    <name type="common">Tropical sea anemone</name>
    <name type="synonym">Aiptasia pulchella</name>
    <dbReference type="NCBI Taxonomy" id="2652724"/>
    <lineage>
        <taxon>Eukaryota</taxon>
        <taxon>Metazoa</taxon>
        <taxon>Cnidaria</taxon>
        <taxon>Anthozoa</taxon>
        <taxon>Hexacorallia</taxon>
        <taxon>Actiniaria</taxon>
        <taxon>Aiptasiidae</taxon>
        <taxon>Exaiptasia</taxon>
    </lineage>
</organism>
<sequence>MDDYGAENGWEEAAPLSPTDDRRDHDTSLQDFQQIFATKDFVMEPDVFSHIRRYLLNAGSHEELIRLLSENYRGIAQSANLLANWLILTGADVHEVEQMVEDHLKMLIIKHFDPKRADSIFTEAGETPPWLESMITHPTWRSMFYKLAEQYPDCLMLNFTIKLISDAGYQGEITSVSTACHQIEVFSRVLKTSVTGFLEEGEVMMDTNLPEFAKMVNHGQHTYLYAQCLLASICQDSLRGVQLKRIGQEVQKKAVER</sequence>
<evidence type="ECO:0000256" key="3">
    <source>
        <dbReference type="ARBA" id="ARBA00022491"/>
    </source>
</evidence>
<evidence type="ECO:0000256" key="1">
    <source>
        <dbReference type="ARBA" id="ARBA00004123"/>
    </source>
</evidence>
<dbReference type="Proteomes" id="UP000887567">
    <property type="component" value="Unplaced"/>
</dbReference>
<comment type="similarity">
    <text evidence="2">Belongs to the NELF-D family.</text>
</comment>
<reference evidence="8" key="1">
    <citation type="submission" date="2022-11" db="UniProtKB">
        <authorList>
            <consortium name="EnsemblMetazoa"/>
        </authorList>
    </citation>
    <scope>IDENTIFICATION</scope>
</reference>
<keyword evidence="6" id="KW-0539">Nucleus</keyword>
<dbReference type="OMA" id="CTETAIE"/>
<dbReference type="RefSeq" id="XP_020897834.1">
    <property type="nucleotide sequence ID" value="XM_021042175.1"/>
</dbReference>
<dbReference type="OrthoDB" id="511287at2759"/>
<dbReference type="PANTHER" id="PTHR12144:SF0">
    <property type="entry name" value="NEGATIVE ELONGATION FACTOR C_D"/>
    <property type="match status" value="1"/>
</dbReference>
<dbReference type="GeneID" id="110236636"/>
<keyword evidence="9" id="KW-1185">Reference proteome</keyword>
<keyword evidence="4" id="KW-0805">Transcription regulation</keyword>